<evidence type="ECO:0000259" key="16">
    <source>
        <dbReference type="Pfam" id="PF08345"/>
    </source>
</evidence>
<keyword evidence="9 14" id="KW-0472">Membrane</keyword>
<dbReference type="InterPro" id="IPR043427">
    <property type="entry name" value="YscJ/FliF"/>
</dbReference>
<dbReference type="Pfam" id="PF08345">
    <property type="entry name" value="YscJ_FliF_C"/>
    <property type="match status" value="1"/>
</dbReference>
<comment type="subunit">
    <text evidence="11">The basal body constitutes a major portion of the flagellar organelle and consists of four rings (L,P,S, and M) mounted on a central rod. The M ring is integral to the inner membrane of the cell and may be connected to the flagellar rod via the S ring. The S (supramembrane ring) lies just distal to the M ring. The L and P rings lie in the outer membrane and the periplasmic space, respectively.</text>
</comment>
<keyword evidence="10 12" id="KW-0975">Bacterial flagellum</keyword>
<dbReference type="Gene3D" id="3.30.300.30">
    <property type="match status" value="1"/>
</dbReference>
<dbReference type="NCBIfam" id="TIGR00206">
    <property type="entry name" value="fliF"/>
    <property type="match status" value="1"/>
</dbReference>
<dbReference type="Proteomes" id="UP001432180">
    <property type="component" value="Chromosome"/>
</dbReference>
<evidence type="ECO:0000256" key="3">
    <source>
        <dbReference type="ARBA" id="ARBA00004651"/>
    </source>
</evidence>
<evidence type="ECO:0000313" key="17">
    <source>
        <dbReference type="EMBL" id="WPL19742.1"/>
    </source>
</evidence>
<evidence type="ECO:0000256" key="7">
    <source>
        <dbReference type="ARBA" id="ARBA00022692"/>
    </source>
</evidence>
<dbReference type="Pfam" id="PF01514">
    <property type="entry name" value="YscJ_FliF"/>
    <property type="match status" value="1"/>
</dbReference>
<keyword evidence="7 14" id="KW-0812">Transmembrane</keyword>
<gene>
    <name evidence="17" type="primary">fliF</name>
    <name evidence="17" type="ORF">Thiowin_04886</name>
</gene>
<evidence type="ECO:0000256" key="13">
    <source>
        <dbReference type="SAM" id="MobiDB-lite"/>
    </source>
</evidence>
<feature type="region of interest" description="Disordered" evidence="13">
    <location>
        <begin position="293"/>
        <end position="347"/>
    </location>
</feature>
<evidence type="ECO:0000256" key="9">
    <source>
        <dbReference type="ARBA" id="ARBA00023136"/>
    </source>
</evidence>
<feature type="transmembrane region" description="Helical" evidence="14">
    <location>
        <begin position="25"/>
        <end position="46"/>
    </location>
</feature>
<organism evidence="17 18">
    <name type="scientific">Thiorhodovibrio winogradskyi</name>
    <dbReference type="NCBI Taxonomy" id="77007"/>
    <lineage>
        <taxon>Bacteria</taxon>
        <taxon>Pseudomonadati</taxon>
        <taxon>Pseudomonadota</taxon>
        <taxon>Gammaproteobacteria</taxon>
        <taxon>Chromatiales</taxon>
        <taxon>Chromatiaceae</taxon>
        <taxon>Thiorhodovibrio</taxon>
    </lineage>
</organism>
<comment type="subcellular location">
    <subcellularLocation>
        <location evidence="2 12">Bacterial flagellum basal body</location>
    </subcellularLocation>
    <subcellularLocation>
        <location evidence="3">Cell membrane</location>
        <topology evidence="3">Multi-pass membrane protein</topology>
    </subcellularLocation>
</comment>
<dbReference type="PRINTS" id="PR01009">
    <property type="entry name" value="FLGMRINGFLIF"/>
</dbReference>
<keyword evidence="17" id="KW-0969">Cilium</keyword>
<dbReference type="InterPro" id="IPR000067">
    <property type="entry name" value="FlgMring_FliF"/>
</dbReference>
<feature type="domain" description="Flagellar M-ring N-terminal" evidence="15">
    <location>
        <begin position="47"/>
        <end position="225"/>
    </location>
</feature>
<protein>
    <recommendedName>
        <fullName evidence="5 12">Flagellar M-ring protein</fullName>
    </recommendedName>
</protein>
<keyword evidence="17" id="KW-0282">Flagellum</keyword>
<evidence type="ECO:0000313" key="18">
    <source>
        <dbReference type="Proteomes" id="UP001432180"/>
    </source>
</evidence>
<evidence type="ECO:0000256" key="2">
    <source>
        <dbReference type="ARBA" id="ARBA00004117"/>
    </source>
</evidence>
<evidence type="ECO:0000256" key="14">
    <source>
        <dbReference type="SAM" id="Phobius"/>
    </source>
</evidence>
<sequence>MAAALTERLATGFNNFTALPAGRQLALLGLVAGGLVVVAGVLFWALRPSYVPLFGGRMDNAEAAQVMEALGQMGVPYKVSNRLGQVGQIEIPEQRVAETRLLLAGQGLPKSADIGFELLQEDAGFGASRLMESARHQRALEGELGRSIAALDPVDLARVHLAQPERSVFIRERKPPTASVVVHLRTGRKLNDAQVAAIVHLVSSSVPALEPDAVTVVDQTGRLLTNNDDEMGLYANADQLDYTRRLEDSYVDRVRSLLLPILGPEGMRVRVAADLDFSRVERTEELFDPERTALRSEQISEQERIGSDLGPMGVPGALTNQPPEGGQLGEGEAAGGQAEIPKSRSLDSTRNYEIDRTIAHVREMPGAIKRLSTAVVVDFIEQTNEEGEVTRIPRPAEELENIRALVREAVGFSDARGDTINVVSAAFTTEQEMEPAQFWTQPWFVDLAKLGAGVLLAILVLLTVVRPGVKQLLGAPAGTDLVAQDEDGDGEDEGEDHVSLGQHQGSAIAALTGPKGPDQQQLDLEAVRQMVEEDPKRVAQVMKTWLGVNDGS</sequence>
<dbReference type="InterPro" id="IPR006182">
    <property type="entry name" value="FliF_N_dom"/>
</dbReference>
<keyword evidence="18" id="KW-1185">Reference proteome</keyword>
<evidence type="ECO:0000256" key="1">
    <source>
        <dbReference type="ARBA" id="ARBA00003820"/>
    </source>
</evidence>
<evidence type="ECO:0000256" key="6">
    <source>
        <dbReference type="ARBA" id="ARBA00022475"/>
    </source>
</evidence>
<dbReference type="PANTHER" id="PTHR30046">
    <property type="entry name" value="FLAGELLAR M-RING PROTEIN"/>
    <property type="match status" value="1"/>
</dbReference>
<dbReference type="PANTHER" id="PTHR30046:SF0">
    <property type="entry name" value="FLAGELLAR M-RING PROTEIN"/>
    <property type="match status" value="1"/>
</dbReference>
<dbReference type="InterPro" id="IPR013556">
    <property type="entry name" value="Flag_M-ring_C"/>
</dbReference>
<comment type="function">
    <text evidence="1 12">The M ring may be actively involved in energy transduction.</text>
</comment>
<keyword evidence="6" id="KW-1003">Cell membrane</keyword>
<feature type="domain" description="Flagellar M-ring C-terminal" evidence="16">
    <location>
        <begin position="258"/>
        <end position="427"/>
    </location>
</feature>
<reference evidence="17 18" key="1">
    <citation type="journal article" date="2023" name="Microorganisms">
        <title>Thiorhodovibrio frisius and Trv. litoralis spp. nov., Two Novel Members from a Clade of Fastidious Purple Sulfur Bacteria That Exhibit Unique Red-Shifted Light-Harvesting Capabilities.</title>
        <authorList>
            <person name="Methner A."/>
            <person name="Kuzyk S.B."/>
            <person name="Petersen J."/>
            <person name="Bauer S."/>
            <person name="Brinkmann H."/>
            <person name="Sichau K."/>
            <person name="Wanner G."/>
            <person name="Wolf J."/>
            <person name="Neumann-Schaal M."/>
            <person name="Henke P."/>
            <person name="Tank M."/>
            <person name="Sproer C."/>
            <person name="Bunk B."/>
            <person name="Overmann J."/>
        </authorList>
    </citation>
    <scope>NUCLEOTIDE SEQUENCE [LARGE SCALE GENOMIC DNA]</scope>
    <source>
        <strain evidence="17 18">DSM 6702</strain>
    </source>
</reference>
<evidence type="ECO:0000256" key="5">
    <source>
        <dbReference type="ARBA" id="ARBA00017949"/>
    </source>
</evidence>
<evidence type="ECO:0000256" key="4">
    <source>
        <dbReference type="ARBA" id="ARBA00007971"/>
    </source>
</evidence>
<dbReference type="PIRSF" id="PIRSF004862">
    <property type="entry name" value="FliF"/>
    <property type="match status" value="1"/>
</dbReference>
<name>A0ABZ0SFW2_9GAMM</name>
<accession>A0ABZ0SFW2</accession>
<evidence type="ECO:0000256" key="8">
    <source>
        <dbReference type="ARBA" id="ARBA00022989"/>
    </source>
</evidence>
<evidence type="ECO:0000256" key="11">
    <source>
        <dbReference type="ARBA" id="ARBA00025936"/>
    </source>
</evidence>
<proteinExistence type="inferred from homology"/>
<evidence type="ECO:0000259" key="15">
    <source>
        <dbReference type="Pfam" id="PF01514"/>
    </source>
</evidence>
<dbReference type="InterPro" id="IPR045851">
    <property type="entry name" value="AMP-bd_C_sf"/>
</dbReference>
<evidence type="ECO:0000256" key="10">
    <source>
        <dbReference type="ARBA" id="ARBA00023143"/>
    </source>
</evidence>
<dbReference type="EMBL" id="CP121472">
    <property type="protein sequence ID" value="WPL19742.1"/>
    <property type="molecule type" value="Genomic_DNA"/>
</dbReference>
<dbReference type="RefSeq" id="WP_328985494.1">
    <property type="nucleotide sequence ID" value="NZ_CP121472.1"/>
</dbReference>
<comment type="similarity">
    <text evidence="4 12">Belongs to the FliF family.</text>
</comment>
<keyword evidence="17" id="KW-0966">Cell projection</keyword>
<evidence type="ECO:0000256" key="12">
    <source>
        <dbReference type="PIRNR" id="PIRNR004862"/>
    </source>
</evidence>
<keyword evidence="8 14" id="KW-1133">Transmembrane helix</keyword>